<sequence length="110" mass="12463">MLENIETLKEFIVQLLEEKKAEAITIIDVKKNTTLAEYIIFANGRSTKNVGAIAEYVALELKQQAGINVNIEGLGKSEWVLIDVGNILINVFYPAVREHFKLEEMWAKKV</sequence>
<dbReference type="EMBL" id="CAJOBA010003169">
    <property type="protein sequence ID" value="CAF3672717.1"/>
    <property type="molecule type" value="Genomic_DNA"/>
</dbReference>
<dbReference type="InterPro" id="IPR004394">
    <property type="entry name" value="Iojap/RsfS/C7orf30"/>
</dbReference>
<evidence type="ECO:0000313" key="2">
    <source>
        <dbReference type="EMBL" id="CAF0761269.1"/>
    </source>
</evidence>
<protein>
    <recommendedName>
        <fullName evidence="7">Ribosomal silencing factor RsfS</fullName>
    </recommendedName>
</protein>
<evidence type="ECO:0008006" key="7">
    <source>
        <dbReference type="Google" id="ProtNLM"/>
    </source>
</evidence>
<dbReference type="EMBL" id="CAJNOQ010000129">
    <property type="protein sequence ID" value="CAF0761269.1"/>
    <property type="molecule type" value="Genomic_DNA"/>
</dbReference>
<dbReference type="PANTHER" id="PTHR21043">
    <property type="entry name" value="IOJAP SUPERFAMILY ORTHOLOG"/>
    <property type="match status" value="1"/>
</dbReference>
<comment type="caution">
    <text evidence="2">The sequence shown here is derived from an EMBL/GenBank/DDBJ whole genome shotgun (WGS) entry which is preliminary data.</text>
</comment>
<dbReference type="EMBL" id="CAJOBC010000129">
    <property type="protein sequence ID" value="CAF3542167.1"/>
    <property type="molecule type" value="Genomic_DNA"/>
</dbReference>
<accession>A0A813Q341</accession>
<dbReference type="Proteomes" id="UP000682733">
    <property type="component" value="Unassembled WGS sequence"/>
</dbReference>
<dbReference type="Pfam" id="PF02410">
    <property type="entry name" value="RsfS"/>
    <property type="match status" value="1"/>
</dbReference>
<dbReference type="PANTHER" id="PTHR21043:SF0">
    <property type="entry name" value="MITOCHONDRIAL ASSEMBLY OF RIBOSOMAL LARGE SUBUNIT PROTEIN 1"/>
    <property type="match status" value="1"/>
</dbReference>
<dbReference type="Proteomes" id="UP000677228">
    <property type="component" value="Unassembled WGS sequence"/>
</dbReference>
<evidence type="ECO:0000313" key="6">
    <source>
        <dbReference type="Proteomes" id="UP000663829"/>
    </source>
</evidence>
<dbReference type="HAMAP" id="MF_01477">
    <property type="entry name" value="Iojap_RsfS"/>
    <property type="match status" value="1"/>
</dbReference>
<dbReference type="SUPFAM" id="SSF81301">
    <property type="entry name" value="Nucleotidyltransferase"/>
    <property type="match status" value="1"/>
</dbReference>
<dbReference type="AlphaFoldDB" id="A0A813Q341"/>
<reference evidence="2" key="1">
    <citation type="submission" date="2021-02" db="EMBL/GenBank/DDBJ databases">
        <authorList>
            <person name="Nowell W R."/>
        </authorList>
    </citation>
    <scope>NUCLEOTIDE SEQUENCE</scope>
</reference>
<dbReference type="NCBIfam" id="TIGR00090">
    <property type="entry name" value="rsfS_iojap_ybeB"/>
    <property type="match status" value="1"/>
</dbReference>
<dbReference type="EMBL" id="CAJNOK010003167">
    <property type="protein sequence ID" value="CAF0890299.1"/>
    <property type="molecule type" value="Genomic_DNA"/>
</dbReference>
<evidence type="ECO:0000313" key="3">
    <source>
        <dbReference type="EMBL" id="CAF0890299.1"/>
    </source>
</evidence>
<evidence type="ECO:0000313" key="5">
    <source>
        <dbReference type="EMBL" id="CAF3672717.1"/>
    </source>
</evidence>
<dbReference type="GO" id="GO:0017148">
    <property type="term" value="P:negative regulation of translation"/>
    <property type="evidence" value="ECO:0007669"/>
    <property type="project" value="TreeGrafter"/>
</dbReference>
<comment type="similarity">
    <text evidence="1">Belongs to the Iojap/RsfS family.</text>
</comment>
<dbReference type="GO" id="GO:0090071">
    <property type="term" value="P:negative regulation of ribosome biogenesis"/>
    <property type="evidence" value="ECO:0007669"/>
    <property type="project" value="TreeGrafter"/>
</dbReference>
<dbReference type="Proteomes" id="UP000663829">
    <property type="component" value="Unassembled WGS sequence"/>
</dbReference>
<evidence type="ECO:0000256" key="1">
    <source>
        <dbReference type="ARBA" id="ARBA00010574"/>
    </source>
</evidence>
<dbReference type="GO" id="GO:0043023">
    <property type="term" value="F:ribosomal large subunit binding"/>
    <property type="evidence" value="ECO:0007669"/>
    <property type="project" value="TreeGrafter"/>
</dbReference>
<proteinExistence type="inferred from homology"/>
<dbReference type="Gene3D" id="3.30.460.10">
    <property type="entry name" value="Beta Polymerase, domain 2"/>
    <property type="match status" value="1"/>
</dbReference>
<keyword evidence="6" id="KW-1185">Reference proteome</keyword>
<organism evidence="2 6">
    <name type="scientific">Didymodactylos carnosus</name>
    <dbReference type="NCBI Taxonomy" id="1234261"/>
    <lineage>
        <taxon>Eukaryota</taxon>
        <taxon>Metazoa</taxon>
        <taxon>Spiralia</taxon>
        <taxon>Gnathifera</taxon>
        <taxon>Rotifera</taxon>
        <taxon>Eurotatoria</taxon>
        <taxon>Bdelloidea</taxon>
        <taxon>Philodinida</taxon>
        <taxon>Philodinidae</taxon>
        <taxon>Didymodactylos</taxon>
    </lineage>
</organism>
<gene>
    <name evidence="2" type="ORF">GPM918_LOCUS1398</name>
    <name evidence="3" type="ORF">OVA965_LOCUS9090</name>
    <name evidence="4" type="ORF">SRO942_LOCUS1398</name>
    <name evidence="5" type="ORF">TMI583_LOCUS9088</name>
</gene>
<dbReference type="OrthoDB" id="21330at2759"/>
<evidence type="ECO:0000313" key="4">
    <source>
        <dbReference type="EMBL" id="CAF3542167.1"/>
    </source>
</evidence>
<dbReference type="InterPro" id="IPR043519">
    <property type="entry name" value="NT_sf"/>
</dbReference>
<name>A0A813Q341_9BILA</name>
<dbReference type="Proteomes" id="UP000681722">
    <property type="component" value="Unassembled WGS sequence"/>
</dbReference>